<protein>
    <submittedName>
        <fullName evidence="10">DHA2 family efflux MFS transporter permease subunit</fullName>
    </submittedName>
</protein>
<evidence type="ECO:0000256" key="4">
    <source>
        <dbReference type="ARBA" id="ARBA00022475"/>
    </source>
</evidence>
<sequence length="501" mass="53759">MANMVTGTIRRGPIMASLLIAAFVALLSQTVLNVALPVMMKDLDVSENTIQWLSNGYMLVNGVLVPISAFFINRFTTRRLFLIASSLFAIGTIVCAVSPGFEVLLAGRLIQAAGAGILMPLMTIVILTIFPVAERGKAMGTMGIAMIFAPAIGPTLSGWVVEHYDWRVLFYIVLPLALFAVAFGAYSMRNVIQTSRPKLDIIGVILSTLGFGGLLYGFSDAGKAGWGDATVVTCLVVGGISLLLFVIKSLMTEKPLLEIKVFKYPMFSLTTVINAIVTMAMFSGMILLPIFLQNVRHFTPLESGLLLLPGAILMGIMSPITGMIFDKIGARWLAVIGLIITSITTYEFSHLAIDSSYNHMMLVYTARMFGMSLLMMPIQTAGLNQLPRRLNAHGSAMSQTLRNVSGAMGTALLVTVMSNKAASRATELVVAGGFDPTDPKNEKLMSPIVDASTIYGINQAFVVATWMTVAALVLAFFIKKATPAEETPAVTPAGEVAPAKR</sequence>
<keyword evidence="7 8" id="KW-0472">Membrane</keyword>
<organism evidence="10 11">
    <name type="scientific">Cohnella yongneupensis</name>
    <dbReference type="NCBI Taxonomy" id="425006"/>
    <lineage>
        <taxon>Bacteria</taxon>
        <taxon>Bacillati</taxon>
        <taxon>Bacillota</taxon>
        <taxon>Bacilli</taxon>
        <taxon>Bacillales</taxon>
        <taxon>Paenibacillaceae</taxon>
        <taxon>Cohnella</taxon>
    </lineage>
</organism>
<comment type="subcellular location">
    <subcellularLocation>
        <location evidence="1">Cell membrane</location>
        <topology evidence="1">Multi-pass membrane protein</topology>
    </subcellularLocation>
</comment>
<evidence type="ECO:0000256" key="8">
    <source>
        <dbReference type="SAM" id="Phobius"/>
    </source>
</evidence>
<comment type="caution">
    <text evidence="10">The sequence shown here is derived from an EMBL/GenBank/DDBJ whole genome shotgun (WGS) entry which is preliminary data.</text>
</comment>
<dbReference type="InterPro" id="IPR020846">
    <property type="entry name" value="MFS_dom"/>
</dbReference>
<dbReference type="PANTHER" id="PTHR42718">
    <property type="entry name" value="MAJOR FACILITATOR SUPERFAMILY MULTIDRUG TRANSPORTER MFSC"/>
    <property type="match status" value="1"/>
</dbReference>
<proteinExistence type="inferred from homology"/>
<keyword evidence="6 8" id="KW-1133">Transmembrane helix</keyword>
<keyword evidence="11" id="KW-1185">Reference proteome</keyword>
<feature type="transmembrane region" description="Helical" evidence="8">
    <location>
        <begin position="304"/>
        <end position="325"/>
    </location>
</feature>
<dbReference type="Proteomes" id="UP001596108">
    <property type="component" value="Unassembled WGS sequence"/>
</dbReference>
<name>A0ABW0R4U6_9BACL</name>
<dbReference type="InterPro" id="IPR004638">
    <property type="entry name" value="EmrB-like"/>
</dbReference>
<dbReference type="PRINTS" id="PR01036">
    <property type="entry name" value="TCRTETB"/>
</dbReference>
<feature type="transmembrane region" description="Helical" evidence="8">
    <location>
        <begin position="80"/>
        <end position="101"/>
    </location>
</feature>
<dbReference type="InterPro" id="IPR036259">
    <property type="entry name" value="MFS_trans_sf"/>
</dbReference>
<feature type="transmembrane region" description="Helical" evidence="8">
    <location>
        <begin position="224"/>
        <end position="247"/>
    </location>
</feature>
<keyword evidence="3" id="KW-0813">Transport</keyword>
<feature type="transmembrane region" description="Helical" evidence="8">
    <location>
        <begin position="57"/>
        <end position="73"/>
    </location>
</feature>
<reference evidence="11" key="1">
    <citation type="journal article" date="2019" name="Int. J. Syst. Evol. Microbiol.">
        <title>The Global Catalogue of Microorganisms (GCM) 10K type strain sequencing project: providing services to taxonomists for standard genome sequencing and annotation.</title>
        <authorList>
            <consortium name="The Broad Institute Genomics Platform"/>
            <consortium name="The Broad Institute Genome Sequencing Center for Infectious Disease"/>
            <person name="Wu L."/>
            <person name="Ma J."/>
        </authorList>
    </citation>
    <scope>NUCLEOTIDE SEQUENCE [LARGE SCALE GENOMIC DNA]</scope>
    <source>
        <strain evidence="11">CGMCC 1.18578</strain>
    </source>
</reference>
<dbReference type="InterPro" id="IPR011701">
    <property type="entry name" value="MFS"/>
</dbReference>
<dbReference type="SUPFAM" id="SSF103473">
    <property type="entry name" value="MFS general substrate transporter"/>
    <property type="match status" value="1"/>
</dbReference>
<evidence type="ECO:0000256" key="2">
    <source>
        <dbReference type="ARBA" id="ARBA00008537"/>
    </source>
</evidence>
<dbReference type="CDD" id="cd17503">
    <property type="entry name" value="MFS_LmrB_MDR_like"/>
    <property type="match status" value="1"/>
</dbReference>
<evidence type="ECO:0000256" key="3">
    <source>
        <dbReference type="ARBA" id="ARBA00022448"/>
    </source>
</evidence>
<accession>A0ABW0R4U6</accession>
<dbReference type="Pfam" id="PF07690">
    <property type="entry name" value="MFS_1"/>
    <property type="match status" value="1"/>
</dbReference>
<evidence type="ECO:0000313" key="11">
    <source>
        <dbReference type="Proteomes" id="UP001596108"/>
    </source>
</evidence>
<keyword evidence="4" id="KW-1003">Cell membrane</keyword>
<gene>
    <name evidence="10" type="ORF">ACFPQ4_15415</name>
</gene>
<keyword evidence="5 8" id="KW-0812">Transmembrane</keyword>
<evidence type="ECO:0000313" key="10">
    <source>
        <dbReference type="EMBL" id="MFC5530817.1"/>
    </source>
</evidence>
<dbReference type="RefSeq" id="WP_378112757.1">
    <property type="nucleotide sequence ID" value="NZ_JBHSNC010000047.1"/>
</dbReference>
<dbReference type="NCBIfam" id="TIGR00711">
    <property type="entry name" value="efflux_EmrB"/>
    <property type="match status" value="1"/>
</dbReference>
<comment type="similarity">
    <text evidence="2">Belongs to the major facilitator superfamily. EmrB family.</text>
</comment>
<evidence type="ECO:0000259" key="9">
    <source>
        <dbReference type="PROSITE" id="PS50850"/>
    </source>
</evidence>
<feature type="transmembrane region" description="Helical" evidence="8">
    <location>
        <begin position="199"/>
        <end position="218"/>
    </location>
</feature>
<feature type="transmembrane region" description="Helical" evidence="8">
    <location>
        <begin position="332"/>
        <end position="353"/>
    </location>
</feature>
<feature type="transmembrane region" description="Helical" evidence="8">
    <location>
        <begin position="267"/>
        <end position="292"/>
    </location>
</feature>
<feature type="transmembrane region" description="Helical" evidence="8">
    <location>
        <begin position="454"/>
        <end position="478"/>
    </location>
</feature>
<dbReference type="PANTHER" id="PTHR42718:SF9">
    <property type="entry name" value="MAJOR FACILITATOR SUPERFAMILY MULTIDRUG TRANSPORTER MFSC"/>
    <property type="match status" value="1"/>
</dbReference>
<evidence type="ECO:0000256" key="6">
    <source>
        <dbReference type="ARBA" id="ARBA00022989"/>
    </source>
</evidence>
<dbReference type="EMBL" id="JBHSNC010000047">
    <property type="protein sequence ID" value="MFC5530817.1"/>
    <property type="molecule type" value="Genomic_DNA"/>
</dbReference>
<dbReference type="PROSITE" id="PS50850">
    <property type="entry name" value="MFS"/>
    <property type="match status" value="1"/>
</dbReference>
<evidence type="ECO:0000256" key="7">
    <source>
        <dbReference type="ARBA" id="ARBA00023136"/>
    </source>
</evidence>
<feature type="transmembrane region" description="Helical" evidence="8">
    <location>
        <begin position="144"/>
        <end position="162"/>
    </location>
</feature>
<dbReference type="Gene3D" id="1.20.1720.10">
    <property type="entry name" value="Multidrug resistance protein D"/>
    <property type="match status" value="1"/>
</dbReference>
<feature type="transmembrane region" description="Helical" evidence="8">
    <location>
        <begin position="168"/>
        <end position="187"/>
    </location>
</feature>
<evidence type="ECO:0000256" key="1">
    <source>
        <dbReference type="ARBA" id="ARBA00004651"/>
    </source>
</evidence>
<feature type="transmembrane region" description="Helical" evidence="8">
    <location>
        <begin position="113"/>
        <end position="132"/>
    </location>
</feature>
<evidence type="ECO:0000256" key="5">
    <source>
        <dbReference type="ARBA" id="ARBA00022692"/>
    </source>
</evidence>
<feature type="domain" description="Major facilitator superfamily (MFS) profile" evidence="9">
    <location>
        <begin position="14"/>
        <end position="483"/>
    </location>
</feature>
<dbReference type="Gene3D" id="1.20.1250.20">
    <property type="entry name" value="MFS general substrate transporter like domains"/>
    <property type="match status" value="1"/>
</dbReference>